<feature type="domain" description="Isochorismatase-like" evidence="8">
    <location>
        <begin position="15"/>
        <end position="191"/>
    </location>
</feature>
<gene>
    <name evidence="9" type="primary">pncA</name>
    <name evidence="9" type="ORF">GOOTI_109_00080</name>
</gene>
<dbReference type="GO" id="GO:0046872">
    <property type="term" value="F:metal ion binding"/>
    <property type="evidence" value="ECO:0007669"/>
    <property type="project" value="UniProtKB-KW"/>
</dbReference>
<dbReference type="OrthoDB" id="9791276at2"/>
<dbReference type="InterPro" id="IPR052347">
    <property type="entry name" value="Isochorismatase_Nicotinamidase"/>
</dbReference>
<evidence type="ECO:0000256" key="4">
    <source>
        <dbReference type="ARBA" id="ARBA00022801"/>
    </source>
</evidence>
<dbReference type="EMBL" id="BAFB01000109">
    <property type="protein sequence ID" value="GAB34447.1"/>
    <property type="molecule type" value="Genomic_DNA"/>
</dbReference>
<dbReference type="SUPFAM" id="SSF52499">
    <property type="entry name" value="Isochorismatase-like hydrolases"/>
    <property type="match status" value="1"/>
</dbReference>
<comment type="pathway">
    <text evidence="5">Cofactor biosynthesis; nicotinate biosynthesis; nicotinate from nicotinamide: step 1/1.</text>
</comment>
<dbReference type="InterPro" id="IPR036380">
    <property type="entry name" value="Isochorismatase-like_sf"/>
</dbReference>
<organism evidence="9 10">
    <name type="scientific">Gordonia otitidis (strain DSM 44809 / CCUG 52243 / JCM 12355 / NBRC 100426 / IFM 10032)</name>
    <dbReference type="NCBI Taxonomy" id="1108044"/>
    <lineage>
        <taxon>Bacteria</taxon>
        <taxon>Bacillati</taxon>
        <taxon>Actinomycetota</taxon>
        <taxon>Actinomycetes</taxon>
        <taxon>Mycobacteriales</taxon>
        <taxon>Gordoniaceae</taxon>
        <taxon>Gordonia</taxon>
    </lineage>
</organism>
<evidence type="ECO:0000256" key="7">
    <source>
        <dbReference type="ARBA" id="ARBA00043224"/>
    </source>
</evidence>
<dbReference type="Pfam" id="PF00857">
    <property type="entry name" value="Isochorismatase"/>
    <property type="match status" value="1"/>
</dbReference>
<keyword evidence="2" id="KW-0662">Pyridine nucleotide biosynthesis</keyword>
<evidence type="ECO:0000259" key="8">
    <source>
        <dbReference type="Pfam" id="PF00857"/>
    </source>
</evidence>
<evidence type="ECO:0000256" key="3">
    <source>
        <dbReference type="ARBA" id="ARBA00022723"/>
    </source>
</evidence>
<evidence type="ECO:0000256" key="2">
    <source>
        <dbReference type="ARBA" id="ARBA00022642"/>
    </source>
</evidence>
<dbReference type="PANTHER" id="PTHR11080:SF2">
    <property type="entry name" value="LD05707P"/>
    <property type="match status" value="1"/>
</dbReference>
<evidence type="ECO:0000256" key="5">
    <source>
        <dbReference type="ARBA" id="ARBA00037900"/>
    </source>
</evidence>
<name>H5TLT9_GORO1</name>
<sequence>MSSPHFDADDTPAQALIVVDVQNDFCEGGALGVNGGIAVARSLASLTGDYDIVVATRDYHIDPGAHFSEDPDFVDSWPPHCRVGTDGVAFSPEFDTSDVEEVFSKGEYSAAYSGFEGASPDGTTLANWLHARNVQTVDVVGIATDHCVRATAVDAVKAGFDTRVLLNFTAAVSEDTADAALTTMSKAGVTLVGDLVHGGQAAS</sequence>
<evidence type="ECO:0000256" key="6">
    <source>
        <dbReference type="ARBA" id="ARBA00039017"/>
    </source>
</evidence>
<keyword evidence="4" id="KW-0378">Hydrolase</keyword>
<dbReference type="AlphaFoldDB" id="H5TLT9"/>
<evidence type="ECO:0000256" key="1">
    <source>
        <dbReference type="ARBA" id="ARBA00006336"/>
    </source>
</evidence>
<proteinExistence type="inferred from homology"/>
<dbReference type="PANTHER" id="PTHR11080">
    <property type="entry name" value="PYRAZINAMIDASE/NICOTINAMIDASE"/>
    <property type="match status" value="1"/>
</dbReference>
<dbReference type="Proteomes" id="UP000005038">
    <property type="component" value="Unassembled WGS sequence"/>
</dbReference>
<dbReference type="EC" id="3.5.1.19" evidence="6"/>
<reference evidence="9" key="1">
    <citation type="submission" date="2012-02" db="EMBL/GenBank/DDBJ databases">
        <title>Whole genome shotgun sequence of Gordonia otitidis NBRC 100426.</title>
        <authorList>
            <person name="Yoshida I."/>
            <person name="Hosoyama A."/>
            <person name="Tsuchikane K."/>
            <person name="Katsumata H."/>
            <person name="Yamazaki S."/>
            <person name="Fujita N."/>
        </authorList>
    </citation>
    <scope>NUCLEOTIDE SEQUENCE [LARGE SCALE GENOMIC DNA]</scope>
    <source>
        <strain evidence="9">NBRC 100426</strain>
    </source>
</reference>
<dbReference type="GO" id="GO:0008936">
    <property type="term" value="F:nicotinamidase activity"/>
    <property type="evidence" value="ECO:0007669"/>
    <property type="project" value="UniProtKB-EC"/>
</dbReference>
<keyword evidence="10" id="KW-1185">Reference proteome</keyword>
<evidence type="ECO:0000313" key="10">
    <source>
        <dbReference type="Proteomes" id="UP000005038"/>
    </source>
</evidence>
<dbReference type="STRING" id="1108044.GOOTI_109_00080"/>
<dbReference type="GO" id="GO:0019363">
    <property type="term" value="P:pyridine nucleotide biosynthetic process"/>
    <property type="evidence" value="ECO:0007669"/>
    <property type="project" value="UniProtKB-KW"/>
</dbReference>
<dbReference type="Gene3D" id="3.40.50.850">
    <property type="entry name" value="Isochorismatase-like"/>
    <property type="match status" value="1"/>
</dbReference>
<accession>H5TLT9</accession>
<protein>
    <recommendedName>
        <fullName evidence="6">nicotinamidase</fullName>
        <ecNumber evidence="6">3.5.1.19</ecNumber>
    </recommendedName>
    <alternativeName>
        <fullName evidence="7">Nicotinamide deamidase</fullName>
    </alternativeName>
</protein>
<dbReference type="RefSeq" id="WP_007238684.1">
    <property type="nucleotide sequence ID" value="NZ_BAFB01000109.1"/>
</dbReference>
<comment type="similarity">
    <text evidence="1">Belongs to the isochorismatase family.</text>
</comment>
<evidence type="ECO:0000313" key="9">
    <source>
        <dbReference type="EMBL" id="GAB34447.1"/>
    </source>
</evidence>
<dbReference type="InterPro" id="IPR000868">
    <property type="entry name" value="Isochorismatase-like_dom"/>
</dbReference>
<keyword evidence="3" id="KW-0479">Metal-binding</keyword>
<comment type="caution">
    <text evidence="9">The sequence shown here is derived from an EMBL/GenBank/DDBJ whole genome shotgun (WGS) entry which is preliminary data.</text>
</comment>